<evidence type="ECO:0000256" key="1">
    <source>
        <dbReference type="SAM" id="MobiDB-lite"/>
    </source>
</evidence>
<organism evidence="2 3">
    <name type="scientific">Candidatus Curtissbacteria bacterium RIFOXYA1_FULL_41_14</name>
    <dbReference type="NCBI Taxonomy" id="1797737"/>
    <lineage>
        <taxon>Bacteria</taxon>
        <taxon>Candidatus Curtissiibacteriota</taxon>
    </lineage>
</organism>
<evidence type="ECO:0000313" key="2">
    <source>
        <dbReference type="EMBL" id="OGE03041.1"/>
    </source>
</evidence>
<protein>
    <submittedName>
        <fullName evidence="2">Uncharacterized protein</fullName>
    </submittedName>
</protein>
<comment type="caution">
    <text evidence="2">The sequence shown here is derived from an EMBL/GenBank/DDBJ whole genome shotgun (WGS) entry which is preliminary data.</text>
</comment>
<accession>A0A1F5HFW1</accession>
<gene>
    <name evidence="2" type="ORF">A2196_01240</name>
</gene>
<evidence type="ECO:0000313" key="3">
    <source>
        <dbReference type="Proteomes" id="UP000176751"/>
    </source>
</evidence>
<reference evidence="2 3" key="1">
    <citation type="journal article" date="2016" name="Nat. Commun.">
        <title>Thousands of microbial genomes shed light on interconnected biogeochemical processes in an aquifer system.</title>
        <authorList>
            <person name="Anantharaman K."/>
            <person name="Brown C.T."/>
            <person name="Hug L.A."/>
            <person name="Sharon I."/>
            <person name="Castelle C.J."/>
            <person name="Probst A.J."/>
            <person name="Thomas B.C."/>
            <person name="Singh A."/>
            <person name="Wilkins M.J."/>
            <person name="Karaoz U."/>
            <person name="Brodie E.L."/>
            <person name="Williams K.H."/>
            <person name="Hubbard S.S."/>
            <person name="Banfield J.F."/>
        </authorList>
    </citation>
    <scope>NUCLEOTIDE SEQUENCE [LARGE SCALE GENOMIC DNA]</scope>
</reference>
<name>A0A1F5HFW1_9BACT</name>
<dbReference type="Proteomes" id="UP000176751">
    <property type="component" value="Unassembled WGS sequence"/>
</dbReference>
<sequence length="76" mass="8685">MTVEKKTTAKKEKKRSEDERIKSDTVRYLIACVGLLIKSFDKLRAPTVFGIRRTITIICFSCQPRIKKAPNNPSLC</sequence>
<dbReference type="AlphaFoldDB" id="A0A1F5HFW1"/>
<dbReference type="EMBL" id="MFCA01000006">
    <property type="protein sequence ID" value="OGE03041.1"/>
    <property type="molecule type" value="Genomic_DNA"/>
</dbReference>
<proteinExistence type="predicted"/>
<feature type="region of interest" description="Disordered" evidence="1">
    <location>
        <begin position="1"/>
        <end position="20"/>
    </location>
</feature>